<evidence type="ECO:0000256" key="11">
    <source>
        <dbReference type="RuleBase" id="RU364053"/>
    </source>
</evidence>
<dbReference type="PROSITE" id="PS51217">
    <property type="entry name" value="UVRD_HELICASE_CTER"/>
    <property type="match status" value="1"/>
</dbReference>
<evidence type="ECO:0000313" key="15">
    <source>
        <dbReference type="Proteomes" id="UP000243605"/>
    </source>
</evidence>
<dbReference type="RefSeq" id="WP_091475764.1">
    <property type="nucleotide sequence ID" value="NZ_FOIT01000005.1"/>
</dbReference>
<dbReference type="GO" id="GO:0005524">
    <property type="term" value="F:ATP binding"/>
    <property type="evidence" value="ECO:0007669"/>
    <property type="project" value="UniProtKB-UniRule"/>
</dbReference>
<evidence type="ECO:0000256" key="3">
    <source>
        <dbReference type="ARBA" id="ARBA00022801"/>
    </source>
</evidence>
<dbReference type="SUPFAM" id="SSF52540">
    <property type="entry name" value="P-loop containing nucleoside triphosphate hydrolases"/>
    <property type="match status" value="1"/>
</dbReference>
<comment type="similarity">
    <text evidence="1 11">Belongs to the helicase family. UvrD subfamily.</text>
</comment>
<dbReference type="Pfam" id="PF13361">
    <property type="entry name" value="UvrD_C"/>
    <property type="match status" value="1"/>
</dbReference>
<dbReference type="InterPro" id="IPR014017">
    <property type="entry name" value="DNA_helicase_UvrD-like_C"/>
</dbReference>
<dbReference type="OrthoDB" id="9810135at2"/>
<dbReference type="GO" id="GO:0016887">
    <property type="term" value="F:ATP hydrolysis activity"/>
    <property type="evidence" value="ECO:0007669"/>
    <property type="project" value="RHEA"/>
</dbReference>
<dbReference type="InterPro" id="IPR013986">
    <property type="entry name" value="DExx_box_DNA_helicase_dom_sf"/>
</dbReference>
<evidence type="ECO:0000256" key="2">
    <source>
        <dbReference type="ARBA" id="ARBA00022741"/>
    </source>
</evidence>
<dbReference type="GO" id="GO:0009314">
    <property type="term" value="P:response to radiation"/>
    <property type="evidence" value="ECO:0007669"/>
    <property type="project" value="UniProtKB-ARBA"/>
</dbReference>
<dbReference type="InterPro" id="IPR005751">
    <property type="entry name" value="ATP-dep_DNA_helicase_PcrA"/>
</dbReference>
<dbReference type="InterPro" id="IPR027417">
    <property type="entry name" value="P-loop_NTPase"/>
</dbReference>
<dbReference type="GO" id="GO:0005829">
    <property type="term" value="C:cytosol"/>
    <property type="evidence" value="ECO:0007669"/>
    <property type="project" value="TreeGrafter"/>
</dbReference>
<evidence type="ECO:0000259" key="12">
    <source>
        <dbReference type="PROSITE" id="PS51198"/>
    </source>
</evidence>
<evidence type="ECO:0000313" key="14">
    <source>
        <dbReference type="EMBL" id="SEW11596.1"/>
    </source>
</evidence>
<reference evidence="14 15" key="1">
    <citation type="submission" date="2016-10" db="EMBL/GenBank/DDBJ databases">
        <authorList>
            <person name="Varghese N."/>
            <person name="Submissions S."/>
        </authorList>
    </citation>
    <scope>NUCLEOTIDE SEQUENCE [LARGE SCALE GENOMIC DNA]</scope>
    <source>
        <strain evidence="14 15">IBRC-M10081</strain>
    </source>
</reference>
<dbReference type="AlphaFoldDB" id="A0A662Z4N4"/>
<dbReference type="NCBIfam" id="TIGR01073">
    <property type="entry name" value="pcrA"/>
    <property type="match status" value="1"/>
</dbReference>
<comment type="catalytic activity">
    <reaction evidence="8">
        <text>Couples ATP hydrolysis with the unwinding of duplex DNA by translocating in the 3'-5' direction.</text>
        <dbReference type="EC" id="5.6.2.4"/>
    </reaction>
</comment>
<name>A0A662Z4N4_9STAP</name>
<dbReference type="InterPro" id="IPR014016">
    <property type="entry name" value="UvrD-like_ATP-bd"/>
</dbReference>
<dbReference type="EMBL" id="FOIT01000005">
    <property type="protein sequence ID" value="SEW11596.1"/>
    <property type="molecule type" value="Genomic_DNA"/>
</dbReference>
<dbReference type="Proteomes" id="UP000243605">
    <property type="component" value="Unassembled WGS sequence"/>
</dbReference>
<evidence type="ECO:0000256" key="5">
    <source>
        <dbReference type="ARBA" id="ARBA00022840"/>
    </source>
</evidence>
<dbReference type="PANTHER" id="PTHR11070:SF2">
    <property type="entry name" value="ATP-DEPENDENT DNA HELICASE SRS2"/>
    <property type="match status" value="1"/>
</dbReference>
<feature type="domain" description="UvrD-like helicase C-terminal" evidence="13">
    <location>
        <begin position="285"/>
        <end position="558"/>
    </location>
</feature>
<comment type="catalytic activity">
    <reaction evidence="9 11">
        <text>ATP + H2O = ADP + phosphate + H(+)</text>
        <dbReference type="Rhea" id="RHEA:13065"/>
        <dbReference type="ChEBI" id="CHEBI:15377"/>
        <dbReference type="ChEBI" id="CHEBI:15378"/>
        <dbReference type="ChEBI" id="CHEBI:30616"/>
        <dbReference type="ChEBI" id="CHEBI:43474"/>
        <dbReference type="ChEBI" id="CHEBI:456216"/>
        <dbReference type="EC" id="5.6.2.4"/>
    </reaction>
</comment>
<evidence type="ECO:0000256" key="8">
    <source>
        <dbReference type="ARBA" id="ARBA00034617"/>
    </source>
</evidence>
<feature type="binding site" evidence="10">
    <location>
        <begin position="25"/>
        <end position="32"/>
    </location>
    <ligand>
        <name>ATP</name>
        <dbReference type="ChEBI" id="CHEBI:30616"/>
    </ligand>
</feature>
<keyword evidence="4 10" id="KW-0347">Helicase</keyword>
<organism evidence="14 15">
    <name type="scientific">Aliicoccus persicus</name>
    <dbReference type="NCBI Taxonomy" id="930138"/>
    <lineage>
        <taxon>Bacteria</taxon>
        <taxon>Bacillati</taxon>
        <taxon>Bacillota</taxon>
        <taxon>Bacilli</taxon>
        <taxon>Bacillales</taxon>
        <taxon>Staphylococcaceae</taxon>
        <taxon>Aliicoccus</taxon>
    </lineage>
</organism>
<sequence length="726" mass="82983">MDLSMMNEEQLQAIKSTDGPLLIMAGAGSGKTRVLTHRVAYLLSEKDVPAYNILAITFTNKAANEMKLRVERIVGAQDARDIWISTFHSMCVRILRSNINYLGYDRSFSIIDPTDQRNVIKDIMRRRNIDVKQHNPRNIIGYISNQKNALTKPKEAMETADKFPDTLYAEIYQTYQEVLYRNSSVDFDDLIMLTIELFQKEKSVLEFYQNKFQYIHVDEYQDTNQAQYELIQLLAKKYRNICVVGDSDQSIYKFRGADITNILNFEEDYPEAKIVKLEENYRSSQTILDAANAVIQNNMERKPKNLRTKRSLEEKITSIVSGTEREEGHSVVSHIMDLKGKYKYNDVAVLYRTNAQSRAVEDALMKSNIPYKVVGGMKFYERKEIKDLMSFLRVIQNPRDDISYERIINVPKRGVGQKTIDKIRAHAEAHEISMYEALKAADFIGLSGKVANALALLNETLENLQKKSQFMSVTELVDETLHDTGYLEMLEADKTLESKSRIENLEEFKTVTMEFDRDNEVSDSLLFEFLSDMALVSDQDSIEEDSGVTLMTMHASKGLEYPVVFIIGLEEGIFPSRRAIFDESELEEERRLMYVALTRAEDRLFISRAETRTIYGKQESNMNSRFYGEIPEELIEGVQYERPSVRIGGYNADRANRPARGKSRVVTTGGATSKFKTGDKVTHPKFGEGLITAVKGEGSSEELDVVFKSVGPKRLLSQFAPISKKE</sequence>
<dbReference type="GO" id="GO:0033202">
    <property type="term" value="C:DNA helicase complex"/>
    <property type="evidence" value="ECO:0007669"/>
    <property type="project" value="TreeGrafter"/>
</dbReference>
<evidence type="ECO:0000259" key="13">
    <source>
        <dbReference type="PROSITE" id="PS51217"/>
    </source>
</evidence>
<dbReference type="GO" id="GO:0000725">
    <property type="term" value="P:recombinational repair"/>
    <property type="evidence" value="ECO:0007669"/>
    <property type="project" value="TreeGrafter"/>
</dbReference>
<dbReference type="CDD" id="cd17932">
    <property type="entry name" value="DEXQc_UvrD"/>
    <property type="match status" value="1"/>
</dbReference>
<evidence type="ECO:0000256" key="7">
    <source>
        <dbReference type="ARBA" id="ARBA00023235"/>
    </source>
</evidence>
<dbReference type="InterPro" id="IPR000212">
    <property type="entry name" value="DNA_helicase_UvrD/REP"/>
</dbReference>
<keyword evidence="15" id="KW-1185">Reference proteome</keyword>
<keyword evidence="3 10" id="KW-0378">Hydrolase</keyword>
<keyword evidence="7" id="KW-0413">Isomerase</keyword>
<evidence type="ECO:0000256" key="6">
    <source>
        <dbReference type="ARBA" id="ARBA00023125"/>
    </source>
</evidence>
<dbReference type="PANTHER" id="PTHR11070">
    <property type="entry name" value="UVRD / RECB / PCRA DNA HELICASE FAMILY MEMBER"/>
    <property type="match status" value="1"/>
</dbReference>
<dbReference type="Gene3D" id="1.10.10.160">
    <property type="match status" value="1"/>
</dbReference>
<dbReference type="Pfam" id="PF00580">
    <property type="entry name" value="UvrD-helicase"/>
    <property type="match status" value="1"/>
</dbReference>
<keyword evidence="2 10" id="KW-0547">Nucleotide-binding</keyword>
<evidence type="ECO:0000256" key="9">
    <source>
        <dbReference type="ARBA" id="ARBA00048988"/>
    </source>
</evidence>
<dbReference type="FunFam" id="1.10.10.160:FF:000001">
    <property type="entry name" value="ATP-dependent DNA helicase"/>
    <property type="match status" value="1"/>
</dbReference>
<dbReference type="FunFam" id="1.10.486.10:FF:000003">
    <property type="entry name" value="ATP-dependent DNA helicase"/>
    <property type="match status" value="1"/>
</dbReference>
<dbReference type="Gene3D" id="3.40.50.300">
    <property type="entry name" value="P-loop containing nucleotide triphosphate hydrolases"/>
    <property type="match status" value="2"/>
</dbReference>
<dbReference type="GO" id="GO:0003677">
    <property type="term" value="F:DNA binding"/>
    <property type="evidence" value="ECO:0007669"/>
    <property type="project" value="UniProtKB-KW"/>
</dbReference>
<dbReference type="GO" id="GO:0006260">
    <property type="term" value="P:DNA replication"/>
    <property type="evidence" value="ECO:0007669"/>
    <property type="project" value="InterPro"/>
</dbReference>
<dbReference type="PROSITE" id="PS51198">
    <property type="entry name" value="UVRD_HELICASE_ATP_BIND"/>
    <property type="match status" value="1"/>
</dbReference>
<keyword evidence="5 10" id="KW-0067">ATP-binding</keyword>
<dbReference type="Gene3D" id="1.10.486.10">
    <property type="entry name" value="PCRA, domain 4"/>
    <property type="match status" value="1"/>
</dbReference>
<dbReference type="EC" id="5.6.2.4" evidence="11"/>
<gene>
    <name evidence="14" type="ORF">SAMN05192557_1691</name>
</gene>
<feature type="domain" description="UvrD-like helicase ATP-binding" evidence="12">
    <location>
        <begin position="4"/>
        <end position="284"/>
    </location>
</feature>
<accession>A0A662Z4N4</accession>
<dbReference type="Pfam" id="PF21196">
    <property type="entry name" value="PcrA_UvrD_tudor"/>
    <property type="match status" value="1"/>
</dbReference>
<evidence type="ECO:0000256" key="4">
    <source>
        <dbReference type="ARBA" id="ARBA00022806"/>
    </source>
</evidence>
<proteinExistence type="inferred from homology"/>
<evidence type="ECO:0000256" key="1">
    <source>
        <dbReference type="ARBA" id="ARBA00009922"/>
    </source>
</evidence>
<keyword evidence="6 11" id="KW-0238">DNA-binding</keyword>
<evidence type="ECO:0000256" key="10">
    <source>
        <dbReference type="PROSITE-ProRule" id="PRU00560"/>
    </source>
</evidence>
<dbReference type="GO" id="GO:0043138">
    <property type="term" value="F:3'-5' DNA helicase activity"/>
    <property type="evidence" value="ECO:0007669"/>
    <property type="project" value="UniProtKB-EC"/>
</dbReference>
<protein>
    <recommendedName>
        <fullName evidence="11">ATP-dependent DNA helicase</fullName>
        <ecNumber evidence="11">5.6.2.4</ecNumber>
    </recommendedName>
</protein>